<dbReference type="InterPro" id="IPR058912">
    <property type="entry name" value="HTH_animal"/>
</dbReference>
<name>A0A2G9RVM5_AQUCT</name>
<evidence type="ECO:0000313" key="4">
    <source>
        <dbReference type="Proteomes" id="UP000228934"/>
    </source>
</evidence>
<protein>
    <recommendedName>
        <fullName evidence="5">Reverse transcriptase domain-containing protein</fullName>
    </recommendedName>
</protein>
<dbReference type="CDD" id="cd10442">
    <property type="entry name" value="GIY-YIG_PLEs"/>
    <property type="match status" value="1"/>
</dbReference>
<dbReference type="InterPro" id="IPR000305">
    <property type="entry name" value="GIY-YIG_endonuc"/>
</dbReference>
<feature type="domain" description="GIY-YIG" evidence="1">
    <location>
        <begin position="501"/>
        <end position="601"/>
    </location>
</feature>
<dbReference type="PANTHER" id="PTHR21301:SF12">
    <property type="match status" value="1"/>
</dbReference>
<dbReference type="Pfam" id="PF26215">
    <property type="entry name" value="HTH_animal"/>
    <property type="match status" value="1"/>
</dbReference>
<dbReference type="Proteomes" id="UP000228934">
    <property type="component" value="Unassembled WGS sequence"/>
</dbReference>
<dbReference type="InterPro" id="IPR035901">
    <property type="entry name" value="GIY-YIG_endonuc_sf"/>
</dbReference>
<evidence type="ECO:0000259" key="2">
    <source>
        <dbReference type="PROSITE" id="PS50878"/>
    </source>
</evidence>
<evidence type="ECO:0000313" key="3">
    <source>
        <dbReference type="EMBL" id="PIO31912.1"/>
    </source>
</evidence>
<dbReference type="AlphaFoldDB" id="A0A2G9RVM5"/>
<gene>
    <name evidence="3" type="ORF">AB205_0011770</name>
</gene>
<keyword evidence="4" id="KW-1185">Reference proteome</keyword>
<proteinExistence type="predicted"/>
<dbReference type="OrthoDB" id="9907859at2759"/>
<evidence type="ECO:0008006" key="5">
    <source>
        <dbReference type="Google" id="ProtNLM"/>
    </source>
</evidence>
<sequence length="612" mass="71707">MFYQEQLTKMLSDRSTYERLTSDPTEKYKHQLSLLVDWGYDTGALNGKERRYLVPSACRIPVIYTLPKIHKDAKVPPARPIVNGIGSVTARLGEYLDKFLQPSVKITKAYLKDTSDLLQHLSEVCLNPTTETYLVTADVASLYTVIQHEDASLSLNWALSRREDIPDMQKRFLGHALTFCMSHNYFWWNGHLFSQQVGVAMGAKYAPSLANLFMAEWEDRFIFSKRLPQLRLYRRFIDDLLLIWEGSRESLDEFLSYLNTNGNNIKLEAQVSDMSVNFLDVTIEKRGNSLSTYVFFKPTDRNSFLSIRSGHHPAWIKNIPKGQMLRVRRNCSEQEKYYAQANILKERFMQKGYSEGSLDSVIEQVANVPREECLKSKERELRTSNEHQWGFISNFHCQYKEIEDIFKKYWYILGRDCHLGEVLPELPKFIYRRAPSFGDRVVRKILDPPGRQSIKIELNGFFPCRKCICCKTARISNRGMKSITNYENETFKIREFITCNSSYVVYLMWCPCGLFYVGRTKRLLRVRISEHMSNIRNGFKYHSVSLHFKEKHDQDPTLLQFCGIDIVYPTWRGSNRVRDLSQRETRWIFLLKCLFPRGLNIELDLNCFINDY</sequence>
<dbReference type="InterPro" id="IPR000477">
    <property type="entry name" value="RT_dom"/>
</dbReference>
<dbReference type="SUPFAM" id="SSF82771">
    <property type="entry name" value="GIY-YIG endonuclease"/>
    <property type="match status" value="1"/>
</dbReference>
<organism evidence="3 4">
    <name type="scientific">Aquarana catesbeiana</name>
    <name type="common">American bullfrog</name>
    <name type="synonym">Rana catesbeiana</name>
    <dbReference type="NCBI Taxonomy" id="8400"/>
    <lineage>
        <taxon>Eukaryota</taxon>
        <taxon>Metazoa</taxon>
        <taxon>Chordata</taxon>
        <taxon>Craniata</taxon>
        <taxon>Vertebrata</taxon>
        <taxon>Euteleostomi</taxon>
        <taxon>Amphibia</taxon>
        <taxon>Batrachia</taxon>
        <taxon>Anura</taxon>
        <taxon>Neobatrachia</taxon>
        <taxon>Ranoidea</taxon>
        <taxon>Ranidae</taxon>
        <taxon>Aquarana</taxon>
    </lineage>
</organism>
<evidence type="ECO:0000259" key="1">
    <source>
        <dbReference type="PROSITE" id="PS50164"/>
    </source>
</evidence>
<accession>A0A2G9RVM5</accession>
<dbReference type="PROSITE" id="PS50164">
    <property type="entry name" value="GIY_YIG"/>
    <property type="match status" value="1"/>
</dbReference>
<dbReference type="PANTHER" id="PTHR21301">
    <property type="entry name" value="REVERSE TRANSCRIPTASE"/>
    <property type="match status" value="1"/>
</dbReference>
<dbReference type="Pfam" id="PF00078">
    <property type="entry name" value="RVT_1"/>
    <property type="match status" value="1"/>
</dbReference>
<reference evidence="4" key="1">
    <citation type="journal article" date="2017" name="Nat. Commun.">
        <title>The North American bullfrog draft genome provides insight into hormonal regulation of long noncoding RNA.</title>
        <authorList>
            <person name="Hammond S.A."/>
            <person name="Warren R.L."/>
            <person name="Vandervalk B.P."/>
            <person name="Kucuk E."/>
            <person name="Khan H."/>
            <person name="Gibb E.A."/>
            <person name="Pandoh P."/>
            <person name="Kirk H."/>
            <person name="Zhao Y."/>
            <person name="Jones M."/>
            <person name="Mungall A.J."/>
            <person name="Coope R."/>
            <person name="Pleasance S."/>
            <person name="Moore R.A."/>
            <person name="Holt R.A."/>
            <person name="Round J.M."/>
            <person name="Ohora S."/>
            <person name="Walle B.V."/>
            <person name="Veldhoen N."/>
            <person name="Helbing C.C."/>
            <person name="Birol I."/>
        </authorList>
    </citation>
    <scope>NUCLEOTIDE SEQUENCE [LARGE SCALE GENOMIC DNA]</scope>
</reference>
<feature type="domain" description="Reverse transcriptase" evidence="2">
    <location>
        <begin position="47"/>
        <end position="290"/>
    </location>
</feature>
<dbReference type="PROSITE" id="PS50878">
    <property type="entry name" value="RT_POL"/>
    <property type="match status" value="1"/>
</dbReference>
<dbReference type="EMBL" id="KV929990">
    <property type="protein sequence ID" value="PIO31912.1"/>
    <property type="molecule type" value="Genomic_DNA"/>
</dbReference>